<name>A0A1I6B848_9BACI</name>
<keyword evidence="4" id="KW-0413">Isomerase</keyword>
<comment type="catalytic activity">
    <reaction evidence="1 4">
        <text>a uridine in RNA = a pseudouridine in RNA</text>
        <dbReference type="Rhea" id="RHEA:48348"/>
        <dbReference type="Rhea" id="RHEA-COMP:12068"/>
        <dbReference type="Rhea" id="RHEA-COMP:12069"/>
        <dbReference type="ChEBI" id="CHEBI:65314"/>
        <dbReference type="ChEBI" id="CHEBI:65315"/>
    </reaction>
</comment>
<dbReference type="Pfam" id="PF00849">
    <property type="entry name" value="PseudoU_synth_2"/>
    <property type="match status" value="1"/>
</dbReference>
<dbReference type="InterPro" id="IPR050188">
    <property type="entry name" value="RluA_PseudoU_synthase"/>
</dbReference>
<accession>A0A1I6B848</accession>
<dbReference type="SUPFAM" id="SSF55120">
    <property type="entry name" value="Pseudouridine synthase"/>
    <property type="match status" value="1"/>
</dbReference>
<dbReference type="OrthoDB" id="9807829at2"/>
<evidence type="ECO:0000313" key="6">
    <source>
        <dbReference type="EMBL" id="SFQ77085.1"/>
    </source>
</evidence>
<proteinExistence type="inferred from homology"/>
<dbReference type="GO" id="GO:0003723">
    <property type="term" value="F:RNA binding"/>
    <property type="evidence" value="ECO:0007669"/>
    <property type="project" value="InterPro"/>
</dbReference>
<organism evidence="6 7">
    <name type="scientific">Psychrobacillus psychrotolerans</name>
    <dbReference type="NCBI Taxonomy" id="126156"/>
    <lineage>
        <taxon>Bacteria</taxon>
        <taxon>Bacillati</taxon>
        <taxon>Bacillota</taxon>
        <taxon>Bacilli</taxon>
        <taxon>Bacillales</taxon>
        <taxon>Bacillaceae</taxon>
        <taxon>Psychrobacillus</taxon>
    </lineage>
</organism>
<gene>
    <name evidence="6" type="ORF">SAMN05421670_0237</name>
</gene>
<dbReference type="InterPro" id="IPR006145">
    <property type="entry name" value="PsdUridine_synth_RsuA/RluA"/>
</dbReference>
<dbReference type="GO" id="GO:0009982">
    <property type="term" value="F:pseudouridine synthase activity"/>
    <property type="evidence" value="ECO:0007669"/>
    <property type="project" value="InterPro"/>
</dbReference>
<comment type="similarity">
    <text evidence="2 4">Belongs to the pseudouridine synthase RluA family.</text>
</comment>
<evidence type="ECO:0000313" key="7">
    <source>
        <dbReference type="Proteomes" id="UP000198734"/>
    </source>
</evidence>
<dbReference type="GO" id="GO:0000455">
    <property type="term" value="P:enzyme-directed rRNA pseudouridine synthesis"/>
    <property type="evidence" value="ECO:0007669"/>
    <property type="project" value="TreeGrafter"/>
</dbReference>
<feature type="active site" evidence="3">
    <location>
        <position position="133"/>
    </location>
</feature>
<evidence type="ECO:0000256" key="3">
    <source>
        <dbReference type="PIRSR" id="PIRSR606225-1"/>
    </source>
</evidence>
<comment type="function">
    <text evidence="4">Responsible for synthesis of pseudouridine from uracil.</text>
</comment>
<dbReference type="Gene3D" id="3.30.2350.10">
    <property type="entry name" value="Pseudouridine synthase"/>
    <property type="match status" value="1"/>
</dbReference>
<reference evidence="7" key="1">
    <citation type="submission" date="2016-10" db="EMBL/GenBank/DDBJ databases">
        <authorList>
            <person name="Varghese N."/>
            <person name="Submissions S."/>
        </authorList>
    </citation>
    <scope>NUCLEOTIDE SEQUENCE [LARGE SCALE GENOMIC DNA]</scope>
    <source>
        <strain evidence="7">DSM 11706</strain>
    </source>
</reference>
<dbReference type="NCBIfam" id="TIGR00005">
    <property type="entry name" value="rluA_subfam"/>
    <property type="match status" value="1"/>
</dbReference>
<dbReference type="PANTHER" id="PTHR21600">
    <property type="entry name" value="MITOCHONDRIAL RNA PSEUDOURIDINE SYNTHASE"/>
    <property type="match status" value="1"/>
</dbReference>
<evidence type="ECO:0000256" key="1">
    <source>
        <dbReference type="ARBA" id="ARBA00000073"/>
    </source>
</evidence>
<dbReference type="CDD" id="cd02869">
    <property type="entry name" value="PseudoU_synth_RluA_like"/>
    <property type="match status" value="1"/>
</dbReference>
<evidence type="ECO:0000256" key="4">
    <source>
        <dbReference type="RuleBase" id="RU362028"/>
    </source>
</evidence>
<dbReference type="STRING" id="126156.SAMN05421670_0237"/>
<dbReference type="InterPro" id="IPR006225">
    <property type="entry name" value="PsdUridine_synth_RluC/D"/>
</dbReference>
<evidence type="ECO:0000259" key="5">
    <source>
        <dbReference type="Pfam" id="PF00849"/>
    </source>
</evidence>
<sequence length="285" mass="32544">MIHTLTYTVQEDGLTINNLFQEKWKLGKKLIHELLMQKAVSNKSGELLQWKLPNKKGDVLVIKWEGESSNYLLSDQIPLYVAYEDEYLLIASKPRGVATHPNEDGQNHTFMNTVTNYLHSKDQHYGEHVHRIDEGTKGLVVIAKNPLVKGMLDRMLENKTIVRTYEATVEGQVKNQHGTIRAAIGNDRHHPTRKRVSPSGQNAITHYEVAGKHEQFTKVHAILETGRTHQIRVHLAHLGHPIVGDELYGAKRTPTKMYELHAFKVQFNHPITGEVLVIEDKRQQN</sequence>
<feature type="domain" description="Pseudouridine synthase RsuA/RluA-like" evidence="5">
    <location>
        <begin position="88"/>
        <end position="237"/>
    </location>
</feature>
<keyword evidence="7" id="KW-1185">Reference proteome</keyword>
<evidence type="ECO:0000256" key="2">
    <source>
        <dbReference type="ARBA" id="ARBA00010876"/>
    </source>
</evidence>
<dbReference type="InterPro" id="IPR020103">
    <property type="entry name" value="PsdUridine_synth_cat_dom_sf"/>
</dbReference>
<dbReference type="AlphaFoldDB" id="A0A1I6B848"/>
<dbReference type="Proteomes" id="UP000198734">
    <property type="component" value="Unassembled WGS sequence"/>
</dbReference>
<protein>
    <recommendedName>
        <fullName evidence="4">Pseudouridine synthase</fullName>
        <ecNumber evidence="4">5.4.99.-</ecNumber>
    </recommendedName>
</protein>
<dbReference type="EMBL" id="FOXU01000012">
    <property type="protein sequence ID" value="SFQ77085.1"/>
    <property type="molecule type" value="Genomic_DNA"/>
</dbReference>
<dbReference type="PANTHER" id="PTHR21600:SF87">
    <property type="entry name" value="RNA PSEUDOURIDYLATE SYNTHASE DOMAIN-CONTAINING PROTEIN 1"/>
    <property type="match status" value="1"/>
</dbReference>
<dbReference type="RefSeq" id="WP_093538570.1">
    <property type="nucleotide sequence ID" value="NZ_FOXU01000012.1"/>
</dbReference>
<dbReference type="GO" id="GO:0140098">
    <property type="term" value="F:catalytic activity, acting on RNA"/>
    <property type="evidence" value="ECO:0007669"/>
    <property type="project" value="UniProtKB-ARBA"/>
</dbReference>
<dbReference type="EC" id="5.4.99.-" evidence="4"/>